<dbReference type="AlphaFoldDB" id="A0A4U7AVD5"/>
<comment type="caution">
    <text evidence="5">The sequence shown here is derived from an EMBL/GenBank/DDBJ whole genome shotgun (WGS) entry which is preliminary data.</text>
</comment>
<accession>A0A4U7AVD5</accession>
<dbReference type="Pfam" id="PF05368">
    <property type="entry name" value="NmrA"/>
    <property type="match status" value="1"/>
</dbReference>
<dbReference type="Proteomes" id="UP000308133">
    <property type="component" value="Unassembled WGS sequence"/>
</dbReference>
<dbReference type="EMBL" id="PTQR01000086">
    <property type="protein sequence ID" value="TKX20620.1"/>
    <property type="molecule type" value="Genomic_DNA"/>
</dbReference>
<dbReference type="InterPro" id="IPR051609">
    <property type="entry name" value="NmrA/Isoflavone_reductase-like"/>
</dbReference>
<reference evidence="5 6" key="1">
    <citation type="submission" date="2018-02" db="EMBL/GenBank/DDBJ databases">
        <title>Draft genome sequences of Elsinoe sp., causing black scab on jojoba.</title>
        <authorList>
            <person name="Stodart B."/>
            <person name="Jeffress S."/>
            <person name="Ash G."/>
            <person name="Arun Chinnappa K."/>
        </authorList>
    </citation>
    <scope>NUCLEOTIDE SEQUENCE [LARGE SCALE GENOMIC DNA]</scope>
    <source>
        <strain evidence="5 6">Hillstone_2</strain>
    </source>
</reference>
<organism evidence="5 6">
    <name type="scientific">Elsinoe australis</name>
    <dbReference type="NCBI Taxonomy" id="40998"/>
    <lineage>
        <taxon>Eukaryota</taxon>
        <taxon>Fungi</taxon>
        <taxon>Dikarya</taxon>
        <taxon>Ascomycota</taxon>
        <taxon>Pezizomycotina</taxon>
        <taxon>Dothideomycetes</taxon>
        <taxon>Dothideomycetidae</taxon>
        <taxon>Myriangiales</taxon>
        <taxon>Elsinoaceae</taxon>
        <taxon>Elsinoe</taxon>
    </lineage>
</organism>
<dbReference type="PANTHER" id="PTHR47706">
    <property type="entry name" value="NMRA-LIKE FAMILY PROTEIN"/>
    <property type="match status" value="1"/>
</dbReference>
<protein>
    <recommendedName>
        <fullName evidence="4">NmrA-like domain-containing protein</fullName>
    </recommendedName>
</protein>
<dbReference type="Gene3D" id="3.90.25.10">
    <property type="entry name" value="UDP-galactose 4-epimerase, domain 1"/>
    <property type="match status" value="1"/>
</dbReference>
<dbReference type="SUPFAM" id="SSF51735">
    <property type="entry name" value="NAD(P)-binding Rossmann-fold domains"/>
    <property type="match status" value="1"/>
</dbReference>
<evidence type="ECO:0000313" key="5">
    <source>
        <dbReference type="EMBL" id="TKX20620.1"/>
    </source>
</evidence>
<dbReference type="PANTHER" id="PTHR47706:SF4">
    <property type="entry name" value="NMRA-LIKE DOMAIN-CONTAINING PROTEIN"/>
    <property type="match status" value="1"/>
</dbReference>
<evidence type="ECO:0000259" key="4">
    <source>
        <dbReference type="Pfam" id="PF05368"/>
    </source>
</evidence>
<feature type="domain" description="NmrA-like" evidence="4">
    <location>
        <begin position="4"/>
        <end position="247"/>
    </location>
</feature>
<sequence length="321" mass="35304">MVHVAIAGGSGPEVAREVIDALLATNNHELTVLSRAEAPKSTTIPKVSWQVVDYHDKTSLVKTLQGVHTLLSFIQPLSDPNQTAQKNLIDAAITAGVKRFAPSEYGSKETADMPWWSGKASIRSYLAHINAESTVIEYTLFQPGLFLNYLAHPYRTSRHLAPLQTVFDFEHRRAIVVKDHLNAIMTFTSVTDLAAIIALAINSPAKWPLTSGISGNRLTVAQILAIGERVRGRPFTVEEVHLEDLERGELKTSWGLQVVHRAVAGEEEAAVKAMLEQVAVGTLLGCVKGAWESGEEMNRLFPEYEFEDAEGFLRGVWEGKP</sequence>
<evidence type="ECO:0000313" key="6">
    <source>
        <dbReference type="Proteomes" id="UP000308133"/>
    </source>
</evidence>
<keyword evidence="3" id="KW-0560">Oxidoreductase</keyword>
<keyword evidence="2" id="KW-0521">NADP</keyword>
<dbReference type="InterPro" id="IPR036291">
    <property type="entry name" value="NAD(P)-bd_dom_sf"/>
</dbReference>
<evidence type="ECO:0000256" key="1">
    <source>
        <dbReference type="ARBA" id="ARBA00005725"/>
    </source>
</evidence>
<dbReference type="GO" id="GO:0016491">
    <property type="term" value="F:oxidoreductase activity"/>
    <property type="evidence" value="ECO:0007669"/>
    <property type="project" value="UniProtKB-KW"/>
</dbReference>
<evidence type="ECO:0000256" key="2">
    <source>
        <dbReference type="ARBA" id="ARBA00022857"/>
    </source>
</evidence>
<evidence type="ECO:0000256" key="3">
    <source>
        <dbReference type="ARBA" id="ARBA00023002"/>
    </source>
</evidence>
<dbReference type="Gene3D" id="3.40.50.720">
    <property type="entry name" value="NAD(P)-binding Rossmann-like Domain"/>
    <property type="match status" value="1"/>
</dbReference>
<comment type="similarity">
    <text evidence="1">Belongs to the NmrA-type oxidoreductase family. Isoflavone reductase subfamily.</text>
</comment>
<dbReference type="InterPro" id="IPR008030">
    <property type="entry name" value="NmrA-like"/>
</dbReference>
<proteinExistence type="inferred from homology"/>
<name>A0A4U7AVD5_9PEZI</name>
<gene>
    <name evidence="5" type="ORF">C1H76_7006</name>
</gene>